<dbReference type="VEuPathDB" id="FungiDB:RO3G_09585"/>
<dbReference type="GeneID" id="93616551"/>
<dbReference type="Proteomes" id="UP000009138">
    <property type="component" value="Unassembled WGS sequence"/>
</dbReference>
<accession>I1C8U5</accession>
<dbReference type="InParanoid" id="I1C8U5"/>
<evidence type="ECO:0000313" key="2">
    <source>
        <dbReference type="Proteomes" id="UP000009138"/>
    </source>
</evidence>
<reference evidence="1 2" key="1">
    <citation type="journal article" date="2009" name="PLoS Genet.">
        <title>Genomic analysis of the basal lineage fungus Rhizopus oryzae reveals a whole-genome duplication.</title>
        <authorList>
            <person name="Ma L.-J."/>
            <person name="Ibrahim A.S."/>
            <person name="Skory C."/>
            <person name="Grabherr M.G."/>
            <person name="Burger G."/>
            <person name="Butler M."/>
            <person name="Elias M."/>
            <person name="Idnurm A."/>
            <person name="Lang B.F."/>
            <person name="Sone T."/>
            <person name="Abe A."/>
            <person name="Calvo S.E."/>
            <person name="Corrochano L.M."/>
            <person name="Engels R."/>
            <person name="Fu J."/>
            <person name="Hansberg W."/>
            <person name="Kim J.-M."/>
            <person name="Kodira C.D."/>
            <person name="Koehrsen M.J."/>
            <person name="Liu B."/>
            <person name="Miranda-Saavedra D."/>
            <person name="O'Leary S."/>
            <person name="Ortiz-Castellanos L."/>
            <person name="Poulter R."/>
            <person name="Rodriguez-Romero J."/>
            <person name="Ruiz-Herrera J."/>
            <person name="Shen Y.-Q."/>
            <person name="Zeng Q."/>
            <person name="Galagan J."/>
            <person name="Birren B.W."/>
            <person name="Cuomo C.A."/>
            <person name="Wickes B.L."/>
        </authorList>
    </citation>
    <scope>NUCLEOTIDE SEQUENCE [LARGE SCALE GENOMIC DNA]</scope>
    <source>
        <strain evidence="2">RA 99-880 / ATCC MYA-4621 / FGSC 9543 / NRRL 43880</strain>
    </source>
</reference>
<dbReference type="AlphaFoldDB" id="I1C8U5"/>
<sequence length="54" mass="6375">MAARTCVDDLWKGSVHYRLKHFFLMAFRLFFHQNLNVCTAQTFAQKNIEVEVKA</sequence>
<evidence type="ECO:0000313" key="1">
    <source>
        <dbReference type="EMBL" id="EIE84875.1"/>
    </source>
</evidence>
<organism evidence="1 2">
    <name type="scientific">Rhizopus delemar (strain RA 99-880 / ATCC MYA-4621 / FGSC 9543 / NRRL 43880)</name>
    <name type="common">Mucormycosis agent</name>
    <name type="synonym">Rhizopus arrhizus var. delemar</name>
    <dbReference type="NCBI Taxonomy" id="246409"/>
    <lineage>
        <taxon>Eukaryota</taxon>
        <taxon>Fungi</taxon>
        <taxon>Fungi incertae sedis</taxon>
        <taxon>Mucoromycota</taxon>
        <taxon>Mucoromycotina</taxon>
        <taxon>Mucoromycetes</taxon>
        <taxon>Mucorales</taxon>
        <taxon>Mucorineae</taxon>
        <taxon>Rhizopodaceae</taxon>
        <taxon>Rhizopus</taxon>
    </lineage>
</organism>
<proteinExistence type="predicted"/>
<gene>
    <name evidence="1" type="ORF">RO3G_09585</name>
</gene>
<dbReference type="EMBL" id="CH476738">
    <property type="protein sequence ID" value="EIE84875.1"/>
    <property type="molecule type" value="Genomic_DNA"/>
</dbReference>
<dbReference type="RefSeq" id="XP_067520271.1">
    <property type="nucleotide sequence ID" value="XM_067664170.1"/>
</dbReference>
<protein>
    <submittedName>
        <fullName evidence="1">Uncharacterized protein</fullName>
    </submittedName>
</protein>
<keyword evidence="2" id="KW-1185">Reference proteome</keyword>
<name>I1C8U5_RHIO9</name>